<accession>A0A9X1SSA8</accession>
<organism evidence="2 3">
    <name type="scientific">Kineosporia babensis</name>
    <dbReference type="NCBI Taxonomy" id="499548"/>
    <lineage>
        <taxon>Bacteria</taxon>
        <taxon>Bacillati</taxon>
        <taxon>Actinomycetota</taxon>
        <taxon>Actinomycetes</taxon>
        <taxon>Kineosporiales</taxon>
        <taxon>Kineosporiaceae</taxon>
        <taxon>Kineosporia</taxon>
    </lineage>
</organism>
<proteinExistence type="predicted"/>
<evidence type="ECO:0000313" key="3">
    <source>
        <dbReference type="Proteomes" id="UP001138997"/>
    </source>
</evidence>
<dbReference type="Proteomes" id="UP001138997">
    <property type="component" value="Unassembled WGS sequence"/>
</dbReference>
<keyword evidence="3" id="KW-1185">Reference proteome</keyword>
<name>A0A9X1SSA8_9ACTN</name>
<dbReference type="AlphaFoldDB" id="A0A9X1SSA8"/>
<dbReference type="RefSeq" id="WP_231439405.1">
    <property type="nucleotide sequence ID" value="NZ_JAJOMB010000003.1"/>
</dbReference>
<evidence type="ECO:0000259" key="1">
    <source>
        <dbReference type="Pfam" id="PF24722"/>
    </source>
</evidence>
<dbReference type="InterPro" id="IPR056091">
    <property type="entry name" value="DUF7674"/>
</dbReference>
<protein>
    <recommendedName>
        <fullName evidence="1">DUF7674 domain-containing protein</fullName>
    </recommendedName>
</protein>
<sequence>MTTVLDEFAERVLAAVPAAHERYEAVAAQCREEGLDEATPEIFLARYSGDVLRGFAADPASWRAQLTDLAAVLEHEFGRDPEVDSVIDFAFLSQFPGSSAHPDPAQYLGPKLRPPVQTARDWRAAPGYMDLVHQLLAAVPALQRWAQENTYGDHQDVLIHTFFGDVLAWLTEEVEAGRTDEARAVIDVLEQACTGSLAEPIASGFVEGLPEPGEDGQQILEFLGPRLRAQLALQRDG</sequence>
<reference evidence="2" key="1">
    <citation type="submission" date="2021-11" db="EMBL/GenBank/DDBJ databases">
        <title>Streptomyces corallinus and Kineosporia corallina sp. nov., two new coral-derived marine actinobacteria.</title>
        <authorList>
            <person name="Buangrab K."/>
            <person name="Sutthacheep M."/>
            <person name="Yeemin T."/>
            <person name="Harunari E."/>
            <person name="Igarashi Y."/>
            <person name="Sripreechasak P."/>
            <person name="Kanchanasin P."/>
            <person name="Tanasupawat S."/>
            <person name="Phongsopitanun W."/>
        </authorList>
    </citation>
    <scope>NUCLEOTIDE SEQUENCE</scope>
    <source>
        <strain evidence="2">JCM 31032</strain>
    </source>
</reference>
<feature type="domain" description="DUF7674" evidence="1">
    <location>
        <begin position="133"/>
        <end position="230"/>
    </location>
</feature>
<dbReference type="EMBL" id="JAJOMB010000003">
    <property type="protein sequence ID" value="MCD5310467.1"/>
    <property type="molecule type" value="Genomic_DNA"/>
</dbReference>
<dbReference type="Pfam" id="PF24722">
    <property type="entry name" value="DUF7674"/>
    <property type="match status" value="1"/>
</dbReference>
<evidence type="ECO:0000313" key="2">
    <source>
        <dbReference type="EMBL" id="MCD5310467.1"/>
    </source>
</evidence>
<gene>
    <name evidence="2" type="ORF">LR394_06140</name>
</gene>
<comment type="caution">
    <text evidence="2">The sequence shown here is derived from an EMBL/GenBank/DDBJ whole genome shotgun (WGS) entry which is preliminary data.</text>
</comment>